<sequence>MIGLQFTSRVAKRTFSSLRTKPLHLPPTNPTFAIPSHEVVDEERFLNDGLQDFYPARPGETLGDNYQLLAKIGWGTSSTVWLARDLTRYQWQPERTVAVKLLNSCYDLKLANILMTFENEKAIPKFIHEQVTKFPMHYHTDPVTNRTTYRSYDGFGPMDVEDIANVLPKITDFGSAWKFDNVDPETKSQRQTVVTCPIQPDYYRAPEVVLGYGWDFSADIWNFGVLVWNIIEGTELFTQVQDANGRYDPKFHLAEMIALLGPPPKEVIERAEYMSQVGYPSPITIGAGKPCKNAREVFGGPYFDKEGKFLHEELIPSRKLEDTIPSLDDSERELFLSFARDMLTWVPSERKSARELTAHPFLNFGGHITMDLLEGRS</sequence>
<dbReference type="GO" id="GO:0004674">
    <property type="term" value="F:protein serine/threonine kinase activity"/>
    <property type="evidence" value="ECO:0007669"/>
    <property type="project" value="UniProtKB-KW"/>
</dbReference>
<keyword evidence="1" id="KW-0723">Serine/threonine-protein kinase</keyword>
<feature type="binding site" evidence="6">
    <location>
        <position position="100"/>
    </location>
    <ligand>
        <name>ATP</name>
        <dbReference type="ChEBI" id="CHEBI:30616"/>
    </ligand>
</feature>
<evidence type="ECO:0000256" key="5">
    <source>
        <dbReference type="ARBA" id="ARBA00022840"/>
    </source>
</evidence>
<dbReference type="Gene3D" id="1.10.510.10">
    <property type="entry name" value="Transferase(Phosphotransferase) domain 1"/>
    <property type="match status" value="1"/>
</dbReference>
<keyword evidence="5 6" id="KW-0067">ATP-binding</keyword>
<dbReference type="SUPFAM" id="SSF56112">
    <property type="entry name" value="Protein kinase-like (PK-like)"/>
    <property type="match status" value="1"/>
</dbReference>
<dbReference type="PROSITE" id="PS00107">
    <property type="entry name" value="PROTEIN_KINASE_ATP"/>
    <property type="match status" value="1"/>
</dbReference>
<dbReference type="PROSITE" id="PS50011">
    <property type="entry name" value="PROTEIN_KINASE_DOM"/>
    <property type="match status" value="1"/>
</dbReference>
<evidence type="ECO:0000256" key="6">
    <source>
        <dbReference type="PROSITE-ProRule" id="PRU10141"/>
    </source>
</evidence>
<dbReference type="EMBL" id="CM002799">
    <property type="protein sequence ID" value="KZN89547.1"/>
    <property type="molecule type" value="Genomic_DNA"/>
</dbReference>
<dbReference type="GO" id="GO:0043484">
    <property type="term" value="P:regulation of RNA splicing"/>
    <property type="evidence" value="ECO:0007669"/>
    <property type="project" value="TreeGrafter"/>
</dbReference>
<dbReference type="PANTHER" id="PTHR45646:SF11">
    <property type="entry name" value="SERINE_THREONINE-PROTEIN KINASE DOA"/>
    <property type="match status" value="1"/>
</dbReference>
<organism evidence="8">
    <name type="scientific">Penicillium chrysogenum</name>
    <name type="common">Penicillium notatum</name>
    <dbReference type="NCBI Taxonomy" id="5076"/>
    <lineage>
        <taxon>Eukaryota</taxon>
        <taxon>Fungi</taxon>
        <taxon>Dikarya</taxon>
        <taxon>Ascomycota</taxon>
        <taxon>Pezizomycotina</taxon>
        <taxon>Eurotiomycetes</taxon>
        <taxon>Eurotiomycetidae</taxon>
        <taxon>Eurotiales</taxon>
        <taxon>Aspergillaceae</taxon>
        <taxon>Penicillium</taxon>
        <taxon>Penicillium chrysogenum species complex</taxon>
    </lineage>
</organism>
<dbReference type="SMART" id="SM00220">
    <property type="entry name" value="S_TKc"/>
    <property type="match status" value="1"/>
</dbReference>
<keyword evidence="2" id="KW-0808">Transferase</keyword>
<dbReference type="PANTHER" id="PTHR45646">
    <property type="entry name" value="SERINE/THREONINE-PROTEIN KINASE DOA-RELATED"/>
    <property type="match status" value="1"/>
</dbReference>
<dbReference type="AlphaFoldDB" id="A0A161ZCC5"/>
<keyword evidence="3 6" id="KW-0547">Nucleotide-binding</keyword>
<dbReference type="InterPro" id="IPR000719">
    <property type="entry name" value="Prot_kinase_dom"/>
</dbReference>
<reference evidence="8" key="1">
    <citation type="journal article" date="2014" name="Genome Announc.">
        <title>Complete sequencing and chromosome-scale genome assembly of the industrial progenitor strain P2niaD18 from the penicillin producer Penicillium chrysogenum.</title>
        <authorList>
            <person name="Specht T."/>
            <person name="Dahlmann T.A."/>
            <person name="Zadra I."/>
            <person name="Kurnsteiner H."/>
            <person name="Kuck U."/>
        </authorList>
    </citation>
    <scope>NUCLEOTIDE SEQUENCE [LARGE SCALE GENOMIC DNA]</scope>
    <source>
        <strain evidence="8">P2niaD18</strain>
    </source>
</reference>
<evidence type="ECO:0000313" key="8">
    <source>
        <dbReference type="EMBL" id="KZN89547.1"/>
    </source>
</evidence>
<dbReference type="Gene3D" id="3.30.200.20">
    <property type="entry name" value="Phosphorylase Kinase, domain 1"/>
    <property type="match status" value="1"/>
</dbReference>
<name>A0A161ZCC5_PENCH</name>
<dbReference type="Proteomes" id="UP000076449">
    <property type="component" value="Chromosome II"/>
</dbReference>
<keyword evidence="4 8" id="KW-0418">Kinase</keyword>
<dbReference type="GO" id="GO:0005634">
    <property type="term" value="C:nucleus"/>
    <property type="evidence" value="ECO:0007669"/>
    <property type="project" value="TreeGrafter"/>
</dbReference>
<dbReference type="InterPro" id="IPR011009">
    <property type="entry name" value="Kinase-like_dom_sf"/>
</dbReference>
<evidence type="ECO:0000256" key="2">
    <source>
        <dbReference type="ARBA" id="ARBA00022679"/>
    </source>
</evidence>
<dbReference type="Pfam" id="PF00069">
    <property type="entry name" value="Pkinase"/>
    <property type="match status" value="1"/>
</dbReference>
<dbReference type="GO" id="GO:0005524">
    <property type="term" value="F:ATP binding"/>
    <property type="evidence" value="ECO:0007669"/>
    <property type="project" value="UniProtKB-UniRule"/>
</dbReference>
<protein>
    <submittedName>
        <fullName evidence="8">Serine/threonine-protein kinase</fullName>
    </submittedName>
</protein>
<gene>
    <name evidence="8" type="ORF">EN45_081580</name>
</gene>
<proteinExistence type="predicted"/>
<dbReference type="InterPro" id="IPR051175">
    <property type="entry name" value="CLK_kinases"/>
</dbReference>
<evidence type="ECO:0000256" key="1">
    <source>
        <dbReference type="ARBA" id="ARBA00022527"/>
    </source>
</evidence>
<dbReference type="InterPro" id="IPR017441">
    <property type="entry name" value="Protein_kinase_ATP_BS"/>
</dbReference>
<evidence type="ECO:0000259" key="7">
    <source>
        <dbReference type="PROSITE" id="PS50011"/>
    </source>
</evidence>
<evidence type="ECO:0000256" key="3">
    <source>
        <dbReference type="ARBA" id="ARBA00022741"/>
    </source>
</evidence>
<feature type="domain" description="Protein kinase" evidence="7">
    <location>
        <begin position="4"/>
        <end position="362"/>
    </location>
</feature>
<evidence type="ECO:0000256" key="4">
    <source>
        <dbReference type="ARBA" id="ARBA00022777"/>
    </source>
</evidence>
<accession>A0A161ZCC5</accession>